<dbReference type="PANTHER" id="PTHR43737">
    <property type="entry name" value="BLL7424 PROTEIN"/>
    <property type="match status" value="1"/>
</dbReference>
<evidence type="ECO:0000313" key="2">
    <source>
        <dbReference type="Proteomes" id="UP000593765"/>
    </source>
</evidence>
<name>A0A7M2WRJ9_9BACT</name>
<organism evidence="1 2">
    <name type="scientific">Humisphaera borealis</name>
    <dbReference type="NCBI Taxonomy" id="2807512"/>
    <lineage>
        <taxon>Bacteria</taxon>
        <taxon>Pseudomonadati</taxon>
        <taxon>Planctomycetota</taxon>
        <taxon>Phycisphaerae</taxon>
        <taxon>Tepidisphaerales</taxon>
        <taxon>Tepidisphaeraceae</taxon>
        <taxon>Humisphaera</taxon>
    </lineage>
</organism>
<dbReference type="SUPFAM" id="SSF53649">
    <property type="entry name" value="Alkaline phosphatase-like"/>
    <property type="match status" value="1"/>
</dbReference>
<evidence type="ECO:0000313" key="1">
    <source>
        <dbReference type="EMBL" id="QOV88138.1"/>
    </source>
</evidence>
<dbReference type="PANTHER" id="PTHR43737:SF1">
    <property type="entry name" value="DUF1501 DOMAIN-CONTAINING PROTEIN"/>
    <property type="match status" value="1"/>
</dbReference>
<dbReference type="Proteomes" id="UP000593765">
    <property type="component" value="Chromosome"/>
</dbReference>
<dbReference type="PROSITE" id="PS51318">
    <property type="entry name" value="TAT"/>
    <property type="match status" value="1"/>
</dbReference>
<protein>
    <submittedName>
        <fullName evidence="1">DUF1501 domain-containing protein</fullName>
    </submittedName>
</protein>
<dbReference type="AlphaFoldDB" id="A0A7M2WRJ9"/>
<keyword evidence="2" id="KW-1185">Reference proteome</keyword>
<dbReference type="InterPro" id="IPR017850">
    <property type="entry name" value="Alkaline_phosphatase_core_sf"/>
</dbReference>
<dbReference type="Pfam" id="PF07394">
    <property type="entry name" value="DUF1501"/>
    <property type="match status" value="1"/>
</dbReference>
<gene>
    <name evidence="1" type="ORF">IPV69_17985</name>
</gene>
<sequence>MLSILAPKPANSGYCDGISRRNFLRIGALGLGGLALPQLLRAEAEQGIRKSHKAVIMIFLPGGPAHQDLWDLKPDAPADIRGEFKPIKTNVGGIEISELMPRLAKRMDKCAIIRSMVGADGAHDAFQCMTGRKSRRQQPPGGWPSLGSCVSKVLGPQDKAIPAFCGLAPPMGHMEWADTGQAGFLGIPHAPFKPSGDGKEDMVLNGVTLDRLGDRRALLTSLDRFRSEMDSFGQMEGVDAFNQQAIGMLTSSKLSTALDLANEDPKIIEMYGKGDPKNRDDGGPKLMEHFLIARRLVEAGARVVTLAFSRWDHHGKNAEALRQDTPMLDQGVSALIDDLYARGLDKDVSVVVWGEFGRTPKINDKGGRDHWPKVSGALLFGGGMKVGQVIGSTTRDAGEADSRPVQFGEVFATLYHNLGIDVNKATVPDLSGRPMYLVEDGCQPMKELVG</sequence>
<dbReference type="KEGG" id="hbs:IPV69_17985"/>
<dbReference type="RefSeq" id="WP_206291108.1">
    <property type="nucleotide sequence ID" value="NZ_CP063458.1"/>
</dbReference>
<reference evidence="1 2" key="1">
    <citation type="submission" date="2020-10" db="EMBL/GenBank/DDBJ databases">
        <title>Wide distribution of Phycisphaera-like planctomycetes from WD2101 soil group in peatlands and genome analysis of the first cultivated representative.</title>
        <authorList>
            <person name="Dedysh S.N."/>
            <person name="Beletsky A.V."/>
            <person name="Ivanova A."/>
            <person name="Kulichevskaya I.S."/>
            <person name="Suzina N.E."/>
            <person name="Philippov D.A."/>
            <person name="Rakitin A.L."/>
            <person name="Mardanov A.V."/>
            <person name="Ravin N.V."/>
        </authorList>
    </citation>
    <scope>NUCLEOTIDE SEQUENCE [LARGE SCALE GENOMIC DNA]</scope>
    <source>
        <strain evidence="1 2">M1803</strain>
    </source>
</reference>
<dbReference type="InterPro" id="IPR010869">
    <property type="entry name" value="DUF1501"/>
</dbReference>
<accession>A0A7M2WRJ9</accession>
<proteinExistence type="predicted"/>
<dbReference type="EMBL" id="CP063458">
    <property type="protein sequence ID" value="QOV88138.1"/>
    <property type="molecule type" value="Genomic_DNA"/>
</dbReference>
<dbReference type="InterPro" id="IPR006311">
    <property type="entry name" value="TAT_signal"/>
</dbReference>